<feature type="transmembrane region" description="Helical" evidence="5">
    <location>
        <begin position="132"/>
        <end position="152"/>
    </location>
</feature>
<evidence type="ECO:0000256" key="4">
    <source>
        <dbReference type="SAM" id="MobiDB-lite"/>
    </source>
</evidence>
<keyword evidence="1 5" id="KW-0812">Transmembrane</keyword>
<feature type="region of interest" description="Disordered" evidence="4">
    <location>
        <begin position="1"/>
        <end position="29"/>
    </location>
</feature>
<keyword evidence="3 5" id="KW-0472">Membrane</keyword>
<feature type="transmembrane region" description="Helical" evidence="5">
    <location>
        <begin position="403"/>
        <end position="422"/>
    </location>
</feature>
<feature type="transmembrane region" description="Helical" evidence="5">
    <location>
        <begin position="248"/>
        <end position="274"/>
    </location>
</feature>
<evidence type="ECO:0000313" key="7">
    <source>
        <dbReference type="EMBL" id="MBW6530874.1"/>
    </source>
</evidence>
<feature type="domain" description="Major facilitator superfamily (MFS) profile" evidence="6">
    <location>
        <begin position="38"/>
        <end position="426"/>
    </location>
</feature>
<comment type="caution">
    <text evidence="7">The sequence shown here is derived from an EMBL/GenBank/DDBJ whole genome shotgun (WGS) entry which is preliminary data.</text>
</comment>
<dbReference type="EMBL" id="JAHXZN010000002">
    <property type="protein sequence ID" value="MBW6530874.1"/>
    <property type="molecule type" value="Genomic_DNA"/>
</dbReference>
<feature type="transmembrane region" description="Helical" evidence="5">
    <location>
        <begin position="164"/>
        <end position="190"/>
    </location>
</feature>
<dbReference type="Pfam" id="PF07690">
    <property type="entry name" value="MFS_1"/>
    <property type="match status" value="1"/>
</dbReference>
<dbReference type="PROSITE" id="PS50850">
    <property type="entry name" value="MFS"/>
    <property type="match status" value="1"/>
</dbReference>
<dbReference type="Gene3D" id="1.20.1250.20">
    <property type="entry name" value="MFS general substrate transporter like domains"/>
    <property type="match status" value="2"/>
</dbReference>
<feature type="transmembrane region" description="Helical" evidence="5">
    <location>
        <begin position="76"/>
        <end position="95"/>
    </location>
</feature>
<evidence type="ECO:0000256" key="1">
    <source>
        <dbReference type="ARBA" id="ARBA00022692"/>
    </source>
</evidence>
<evidence type="ECO:0000256" key="3">
    <source>
        <dbReference type="ARBA" id="ARBA00023136"/>
    </source>
</evidence>
<dbReference type="PANTHER" id="PTHR11360:SF290">
    <property type="entry name" value="MONOCARBOXYLATE MFS PERMEASE"/>
    <property type="match status" value="1"/>
</dbReference>
<protein>
    <submittedName>
        <fullName evidence="7">MFS transporter</fullName>
    </submittedName>
</protein>
<feature type="transmembrane region" description="Helical" evidence="5">
    <location>
        <begin position="38"/>
        <end position="56"/>
    </location>
</feature>
<dbReference type="RefSeq" id="WP_219748312.1">
    <property type="nucleotide sequence ID" value="NZ_JAHXZN010000002.1"/>
</dbReference>
<accession>A0ABS7BMP0</accession>
<evidence type="ECO:0000256" key="5">
    <source>
        <dbReference type="SAM" id="Phobius"/>
    </source>
</evidence>
<dbReference type="Proteomes" id="UP000759103">
    <property type="component" value="Unassembled WGS sequence"/>
</dbReference>
<keyword evidence="8" id="KW-1185">Reference proteome</keyword>
<feature type="transmembrane region" description="Helical" evidence="5">
    <location>
        <begin position="196"/>
        <end position="217"/>
    </location>
</feature>
<dbReference type="InterPro" id="IPR020846">
    <property type="entry name" value="MFS_dom"/>
</dbReference>
<feature type="transmembrane region" description="Helical" evidence="5">
    <location>
        <begin position="313"/>
        <end position="332"/>
    </location>
</feature>
<evidence type="ECO:0000313" key="8">
    <source>
        <dbReference type="Proteomes" id="UP000759103"/>
    </source>
</evidence>
<gene>
    <name evidence="7" type="ORF">KZ820_09015</name>
</gene>
<dbReference type="PANTHER" id="PTHR11360">
    <property type="entry name" value="MONOCARBOXYLATE TRANSPORTER"/>
    <property type="match status" value="1"/>
</dbReference>
<feature type="transmembrane region" description="Helical" evidence="5">
    <location>
        <begin position="280"/>
        <end position="301"/>
    </location>
</feature>
<reference evidence="7 8" key="1">
    <citation type="submission" date="2021-07" db="EMBL/GenBank/DDBJ databases">
        <title>Sphingomonas sp.</title>
        <authorList>
            <person name="Feng G."/>
            <person name="Li J."/>
            <person name="Pan M."/>
        </authorList>
    </citation>
    <scope>NUCLEOTIDE SEQUENCE [LARGE SCALE GENOMIC DNA]</scope>
    <source>
        <strain evidence="7 8">RRHST34</strain>
    </source>
</reference>
<name>A0ABS7BMP0_9SPHN</name>
<evidence type="ECO:0000259" key="6">
    <source>
        <dbReference type="PROSITE" id="PS50850"/>
    </source>
</evidence>
<proteinExistence type="predicted"/>
<organism evidence="7 8">
    <name type="scientific">Sphingomonas citri</name>
    <dbReference type="NCBI Taxonomy" id="2862499"/>
    <lineage>
        <taxon>Bacteria</taxon>
        <taxon>Pseudomonadati</taxon>
        <taxon>Pseudomonadota</taxon>
        <taxon>Alphaproteobacteria</taxon>
        <taxon>Sphingomonadales</taxon>
        <taxon>Sphingomonadaceae</taxon>
        <taxon>Sphingomonas</taxon>
    </lineage>
</organism>
<dbReference type="SUPFAM" id="SSF103473">
    <property type="entry name" value="MFS general substrate transporter"/>
    <property type="match status" value="1"/>
</dbReference>
<dbReference type="InterPro" id="IPR011701">
    <property type="entry name" value="MFS"/>
</dbReference>
<feature type="transmembrane region" description="Helical" evidence="5">
    <location>
        <begin position="107"/>
        <end position="126"/>
    </location>
</feature>
<evidence type="ECO:0000256" key="2">
    <source>
        <dbReference type="ARBA" id="ARBA00022989"/>
    </source>
</evidence>
<sequence length="434" mass="44681">MTIRRRAPHAGTTPLTEPPSPAATERAPSAGVGEWRRGWPLVSAAMLGAGLGPGLYQNLSSLFTPGLERSFGWSRGEIATAAGLALLGALAAPLIGRTADRFGVRPVITASMLLLGIAYLWLATIGGAIWRYQIGVVLLVLTIPGTSSLAYGKLIAAAFERRRGLALALGTSGLALATIVAAPALGWVIGRYGWRYGFIALAAGSSVLALPLILLAIRRAPRAIVAPRAPPSEASGVSARDARRDQRFWILVTSALLINAATTGLVTQLVPIGIEFGQSAAQAALLLTAFAASAIAGRLLVGLLVDRLRPQPVAAGFALVSAVAFVLLALAPQGQATLLLLVFLAGLMNGAENDLLPFFAARLFGLRAYAEIYGTAMPLALSGTAVGIIGFGRLHDAAGTYTPALGCGAGALLLACCCFLLLPDRALPGTGETL</sequence>
<dbReference type="InterPro" id="IPR050327">
    <property type="entry name" value="Proton-linked_MCT"/>
</dbReference>
<keyword evidence="2 5" id="KW-1133">Transmembrane helix</keyword>
<dbReference type="InterPro" id="IPR036259">
    <property type="entry name" value="MFS_trans_sf"/>
</dbReference>
<feature type="transmembrane region" description="Helical" evidence="5">
    <location>
        <begin position="372"/>
        <end position="391"/>
    </location>
</feature>